<dbReference type="PANTHER" id="PTHR35861">
    <property type="match status" value="1"/>
</dbReference>
<dbReference type="EMBL" id="QXDJ01000003">
    <property type="protein sequence ID" value="RII34309.1"/>
    <property type="molecule type" value="Genomic_DNA"/>
</dbReference>
<comment type="similarity">
    <text evidence="1">Belongs to the myoviridae tail sheath protein family.</text>
</comment>
<evidence type="ECO:0000313" key="4">
    <source>
        <dbReference type="Proteomes" id="UP000265930"/>
    </source>
</evidence>
<reference evidence="3 4" key="1">
    <citation type="submission" date="2018-08" db="EMBL/GenBank/DDBJ databases">
        <title>Genome of Clostridium chromiireducens C1, DSM12136.</title>
        <authorList>
            <person name="Xing M."/>
            <person name="Wei Y."/>
            <person name="Ang E.L."/>
            <person name="Zhao H."/>
            <person name="Zhang Y."/>
        </authorList>
    </citation>
    <scope>NUCLEOTIDE SEQUENCE [LARGE SCALE GENOMIC DNA]</scope>
    <source>
        <strain evidence="3 4">C1</strain>
    </source>
</reference>
<dbReference type="AlphaFoldDB" id="A0A399IPS7"/>
<evidence type="ECO:0000256" key="1">
    <source>
        <dbReference type="ARBA" id="ARBA00008005"/>
    </source>
</evidence>
<evidence type="ECO:0000259" key="2">
    <source>
        <dbReference type="Pfam" id="PF17482"/>
    </source>
</evidence>
<evidence type="ECO:0000313" key="3">
    <source>
        <dbReference type="EMBL" id="RII34309.1"/>
    </source>
</evidence>
<comment type="caution">
    <text evidence="3">The sequence shown here is derived from an EMBL/GenBank/DDBJ whole genome shotgun (WGS) entry which is preliminary data.</text>
</comment>
<dbReference type="Gene3D" id="2.60.40.4290">
    <property type="match status" value="1"/>
</dbReference>
<protein>
    <submittedName>
        <fullName evidence="3">Phage tail sheath protein</fullName>
    </submittedName>
</protein>
<dbReference type="RefSeq" id="WP_119367076.1">
    <property type="nucleotide sequence ID" value="NZ_QXDJ01000003.1"/>
</dbReference>
<name>A0A399IPS7_9CLOT</name>
<accession>A0A399IPS7</accession>
<proteinExistence type="inferred from homology"/>
<organism evidence="3 4">
    <name type="scientific">Clostridium chromiireducens</name>
    <dbReference type="NCBI Taxonomy" id="225345"/>
    <lineage>
        <taxon>Bacteria</taxon>
        <taxon>Bacillati</taxon>
        <taxon>Bacillota</taxon>
        <taxon>Clostridia</taxon>
        <taxon>Eubacteriales</taxon>
        <taxon>Clostridiaceae</taxon>
        <taxon>Clostridium</taxon>
    </lineage>
</organism>
<dbReference type="Pfam" id="PF17482">
    <property type="entry name" value="Phage_sheath_1C"/>
    <property type="match status" value="1"/>
</dbReference>
<gene>
    <name evidence="3" type="ORF">D2A34_14270</name>
</gene>
<dbReference type="PANTHER" id="PTHR35861:SF1">
    <property type="entry name" value="PHAGE TAIL SHEATH PROTEIN"/>
    <property type="match status" value="1"/>
</dbReference>
<dbReference type="InterPro" id="IPR052042">
    <property type="entry name" value="Tail_sheath_structural"/>
</dbReference>
<sequence length="462" mass="49610">MSVDYIEPRIEVIEDESTPSVTLVTSDVIGVVGTFEKGPLNEKKTITSLDSLVKTFGNDKAGLTGCKSILPAMAQGAKNFVVIRIGGSTVKAASITLKDSSDKDSIIVTAANEGTWGNDILVAVANGTANNTFKLIVIYGGKTETFDNLTLSNIGTVSSDYVIISLVSGAAAIPKNISAVPLTSGNDGASTTDADYIGSIVNGKRTGLKLMETVNANIILCAQQSSDIIRNALVTHCMNAIVRDGLRISVLNPTKGLDVDKVCELTANLDTARGILTYPWNEFTDIPGQFIAPDGFYAGVLATGGAHESPSNKVVNGIVSQEIELSGGDVKTLTKARISPILPDSGFRIMNGVTLSSDSSSNQTNIRREFDEIEMEIYQSTRWVKSKNITKKIMQAVAEQIDAALQIRKDDEKIYDFKATVCDDTINTPETMAARMLKTKIKVRPVFAADYVDHHIERYLGD</sequence>
<dbReference type="Proteomes" id="UP000265930">
    <property type="component" value="Unassembled WGS sequence"/>
</dbReference>
<feature type="domain" description="Tail sheath protein C-terminal" evidence="2">
    <location>
        <begin position="357"/>
        <end position="454"/>
    </location>
</feature>
<dbReference type="InterPro" id="IPR020287">
    <property type="entry name" value="Tail_sheath_C"/>
</dbReference>